<protein>
    <submittedName>
        <fullName evidence="2">Uncharacterized protein</fullName>
    </submittedName>
</protein>
<feature type="region of interest" description="Disordered" evidence="1">
    <location>
        <begin position="1"/>
        <end position="30"/>
    </location>
</feature>
<evidence type="ECO:0000313" key="2">
    <source>
        <dbReference type="EMBL" id="GBP08352.1"/>
    </source>
</evidence>
<accession>A0A4C1T1Q8</accession>
<sequence>MNVDLRVPGSSQTRTAIPRERADAPFDADGESALHNDGVCLVNSTTLRRRGAAGEEKASARRKPRRWCSITFYITAKEMIHRCCTDTFCRVVTQPDVSTPGNGCRADGGPGNEQ</sequence>
<name>A0A4C1T1Q8_EUMVA</name>
<dbReference type="Proteomes" id="UP000299102">
    <property type="component" value="Unassembled WGS sequence"/>
</dbReference>
<dbReference type="AlphaFoldDB" id="A0A4C1T1Q8"/>
<keyword evidence="3" id="KW-1185">Reference proteome</keyword>
<comment type="caution">
    <text evidence="2">The sequence shown here is derived from an EMBL/GenBank/DDBJ whole genome shotgun (WGS) entry which is preliminary data.</text>
</comment>
<dbReference type="EMBL" id="BGZK01004328">
    <property type="protein sequence ID" value="GBP08352.1"/>
    <property type="molecule type" value="Genomic_DNA"/>
</dbReference>
<organism evidence="2 3">
    <name type="scientific">Eumeta variegata</name>
    <name type="common">Bagworm moth</name>
    <name type="synonym">Eumeta japonica</name>
    <dbReference type="NCBI Taxonomy" id="151549"/>
    <lineage>
        <taxon>Eukaryota</taxon>
        <taxon>Metazoa</taxon>
        <taxon>Ecdysozoa</taxon>
        <taxon>Arthropoda</taxon>
        <taxon>Hexapoda</taxon>
        <taxon>Insecta</taxon>
        <taxon>Pterygota</taxon>
        <taxon>Neoptera</taxon>
        <taxon>Endopterygota</taxon>
        <taxon>Lepidoptera</taxon>
        <taxon>Glossata</taxon>
        <taxon>Ditrysia</taxon>
        <taxon>Tineoidea</taxon>
        <taxon>Psychidae</taxon>
        <taxon>Oiketicinae</taxon>
        <taxon>Eumeta</taxon>
    </lineage>
</organism>
<evidence type="ECO:0000256" key="1">
    <source>
        <dbReference type="SAM" id="MobiDB-lite"/>
    </source>
</evidence>
<proteinExistence type="predicted"/>
<reference evidence="2 3" key="1">
    <citation type="journal article" date="2019" name="Commun. Biol.">
        <title>The bagworm genome reveals a unique fibroin gene that provides high tensile strength.</title>
        <authorList>
            <person name="Kono N."/>
            <person name="Nakamura H."/>
            <person name="Ohtoshi R."/>
            <person name="Tomita M."/>
            <person name="Numata K."/>
            <person name="Arakawa K."/>
        </authorList>
    </citation>
    <scope>NUCLEOTIDE SEQUENCE [LARGE SCALE GENOMIC DNA]</scope>
</reference>
<gene>
    <name evidence="2" type="ORF">EVAR_90986_1</name>
</gene>
<evidence type="ECO:0000313" key="3">
    <source>
        <dbReference type="Proteomes" id="UP000299102"/>
    </source>
</evidence>